<accession>A0A011WSB2</accession>
<dbReference type="PANTHER" id="PTHR33933">
    <property type="entry name" value="NUCLEOTIDYLTRANSFERASE"/>
    <property type="match status" value="1"/>
</dbReference>
<dbReference type="PATRIC" id="fig|1341156.4.peg.1144"/>
<gene>
    <name evidence="2" type="ORF">RASY3_09220</name>
</gene>
<dbReference type="SUPFAM" id="SSF81301">
    <property type="entry name" value="Nucleotidyltransferase"/>
    <property type="match status" value="1"/>
</dbReference>
<dbReference type="CDD" id="cd05403">
    <property type="entry name" value="NT_KNTase_like"/>
    <property type="match status" value="1"/>
</dbReference>
<feature type="domain" description="Polymerase nucleotidyl transferase" evidence="1">
    <location>
        <begin position="12"/>
        <end position="90"/>
    </location>
</feature>
<protein>
    <submittedName>
        <fullName evidence="2">DNA polymerase subunit beta</fullName>
    </submittedName>
</protein>
<dbReference type="EMBL" id="JEOB01000002">
    <property type="protein sequence ID" value="EXM39900.1"/>
    <property type="molecule type" value="Genomic_DNA"/>
</dbReference>
<dbReference type="InterPro" id="IPR002934">
    <property type="entry name" value="Polymerase_NTP_transf_dom"/>
</dbReference>
<sequence length="114" mass="12764">MCNKIEAIIILNEVIERTRALFGNSLINGYLYGSYARGDYDEESDVDILLTVDQSDEAIRAHNKSLAKIDSDLSLDHNVTVSVTVKPLEQFNRFAEISPFYKNVINEGICHAGN</sequence>
<proteinExistence type="predicted"/>
<dbReference type="Pfam" id="PF01909">
    <property type="entry name" value="NTP_transf_2"/>
    <property type="match status" value="1"/>
</dbReference>
<dbReference type="AlphaFoldDB" id="A0A011WSB2"/>
<dbReference type="InterPro" id="IPR052548">
    <property type="entry name" value="Type_VII_TA_antitoxin"/>
</dbReference>
<dbReference type="Proteomes" id="UP000021369">
    <property type="component" value="Unassembled WGS sequence"/>
</dbReference>
<reference evidence="2 3" key="1">
    <citation type="submission" date="2013-06" db="EMBL/GenBank/DDBJ databases">
        <title>Rumen cellulosomics: divergent fiber-degrading strategies revealed by comparative genome-wide analysis of six Ruminococcal strains.</title>
        <authorList>
            <person name="Dassa B."/>
            <person name="Borovok I."/>
            <person name="Lamed R."/>
            <person name="Flint H."/>
            <person name="Yeoman C.J."/>
            <person name="White B."/>
            <person name="Bayer E.A."/>
        </authorList>
    </citation>
    <scope>NUCLEOTIDE SEQUENCE [LARGE SCALE GENOMIC DNA]</scope>
    <source>
        <strain evidence="2 3">SY3</strain>
    </source>
</reference>
<dbReference type="RefSeq" id="WP_051506433.1">
    <property type="nucleotide sequence ID" value="NZ_JEOB01000002.1"/>
</dbReference>
<dbReference type="OrthoDB" id="9813766at2"/>
<comment type="caution">
    <text evidence="2">The sequence shown here is derived from an EMBL/GenBank/DDBJ whole genome shotgun (WGS) entry which is preliminary data.</text>
</comment>
<evidence type="ECO:0000259" key="1">
    <source>
        <dbReference type="Pfam" id="PF01909"/>
    </source>
</evidence>
<evidence type="ECO:0000313" key="3">
    <source>
        <dbReference type="Proteomes" id="UP000021369"/>
    </source>
</evidence>
<keyword evidence="3" id="KW-1185">Reference proteome</keyword>
<organism evidence="2 3">
    <name type="scientific">Ruminococcus albus SY3</name>
    <dbReference type="NCBI Taxonomy" id="1341156"/>
    <lineage>
        <taxon>Bacteria</taxon>
        <taxon>Bacillati</taxon>
        <taxon>Bacillota</taxon>
        <taxon>Clostridia</taxon>
        <taxon>Eubacteriales</taxon>
        <taxon>Oscillospiraceae</taxon>
        <taxon>Ruminococcus</taxon>
    </lineage>
</organism>
<dbReference type="PANTHER" id="PTHR33933:SF1">
    <property type="entry name" value="PROTEIN ADENYLYLTRANSFERASE MNTA-RELATED"/>
    <property type="match status" value="1"/>
</dbReference>
<evidence type="ECO:0000313" key="2">
    <source>
        <dbReference type="EMBL" id="EXM39900.1"/>
    </source>
</evidence>
<dbReference type="GO" id="GO:0016779">
    <property type="term" value="F:nucleotidyltransferase activity"/>
    <property type="evidence" value="ECO:0007669"/>
    <property type="project" value="InterPro"/>
</dbReference>
<dbReference type="Gene3D" id="3.30.460.10">
    <property type="entry name" value="Beta Polymerase, domain 2"/>
    <property type="match status" value="1"/>
</dbReference>
<dbReference type="InterPro" id="IPR043519">
    <property type="entry name" value="NT_sf"/>
</dbReference>
<name>A0A011WSB2_RUMAL</name>